<comment type="caution">
    <text evidence="1">The sequence shown here is derived from an EMBL/GenBank/DDBJ whole genome shotgun (WGS) entry which is preliminary data.</text>
</comment>
<reference evidence="2" key="1">
    <citation type="submission" date="2016-06" db="EMBL/GenBank/DDBJ databases">
        <title>Parallel loss of symbiosis genes in relatives of nitrogen-fixing non-legume Parasponia.</title>
        <authorList>
            <person name="Van Velzen R."/>
            <person name="Holmer R."/>
            <person name="Bu F."/>
            <person name="Rutten L."/>
            <person name="Van Zeijl A."/>
            <person name="Liu W."/>
            <person name="Santuari L."/>
            <person name="Cao Q."/>
            <person name="Sharma T."/>
            <person name="Shen D."/>
            <person name="Roswanjaya Y."/>
            <person name="Wardhani T."/>
            <person name="Kalhor M.S."/>
            <person name="Jansen J."/>
            <person name="Van den Hoogen J."/>
            <person name="Gungor B."/>
            <person name="Hartog M."/>
            <person name="Hontelez J."/>
            <person name="Verver J."/>
            <person name="Yang W.-C."/>
            <person name="Schijlen E."/>
            <person name="Repin R."/>
            <person name="Schilthuizen M."/>
            <person name="Schranz E."/>
            <person name="Heidstra R."/>
            <person name="Miyata K."/>
            <person name="Fedorova E."/>
            <person name="Kohlen W."/>
            <person name="Bisseling T."/>
            <person name="Smit S."/>
            <person name="Geurts R."/>
        </authorList>
    </citation>
    <scope>NUCLEOTIDE SEQUENCE [LARGE SCALE GENOMIC DNA]</scope>
    <source>
        <strain evidence="2">cv. RG33-2</strain>
    </source>
</reference>
<accession>A0A2P5DYT6</accession>
<dbReference type="EMBL" id="JXTC01000241">
    <property type="protein sequence ID" value="PON78458.1"/>
    <property type="molecule type" value="Genomic_DNA"/>
</dbReference>
<proteinExistence type="predicted"/>
<evidence type="ECO:0000313" key="2">
    <source>
        <dbReference type="Proteomes" id="UP000237000"/>
    </source>
</evidence>
<evidence type="ECO:0000313" key="1">
    <source>
        <dbReference type="EMBL" id="PON78458.1"/>
    </source>
</evidence>
<dbReference type="Proteomes" id="UP000237000">
    <property type="component" value="Unassembled WGS sequence"/>
</dbReference>
<dbReference type="InParanoid" id="A0A2P5DYT6"/>
<name>A0A2P5DYT6_TREOI</name>
<dbReference type="AlphaFoldDB" id="A0A2P5DYT6"/>
<gene>
    <name evidence="1" type="ORF">TorRG33x02_237790</name>
</gene>
<sequence length="76" mass="8127">MSFCCEGASQVLPKLGSNSPLQPPQTRYSTVITGWLPYSTPPPFSPSPFPFSELSSSSSSIIVPTLLSSLLHSMKP</sequence>
<keyword evidence="2" id="KW-1185">Reference proteome</keyword>
<protein>
    <submittedName>
        <fullName evidence="1">Uncharacterized protein</fullName>
    </submittedName>
</protein>
<organism evidence="1 2">
    <name type="scientific">Trema orientale</name>
    <name type="common">Charcoal tree</name>
    <name type="synonym">Celtis orientalis</name>
    <dbReference type="NCBI Taxonomy" id="63057"/>
    <lineage>
        <taxon>Eukaryota</taxon>
        <taxon>Viridiplantae</taxon>
        <taxon>Streptophyta</taxon>
        <taxon>Embryophyta</taxon>
        <taxon>Tracheophyta</taxon>
        <taxon>Spermatophyta</taxon>
        <taxon>Magnoliopsida</taxon>
        <taxon>eudicotyledons</taxon>
        <taxon>Gunneridae</taxon>
        <taxon>Pentapetalae</taxon>
        <taxon>rosids</taxon>
        <taxon>fabids</taxon>
        <taxon>Rosales</taxon>
        <taxon>Cannabaceae</taxon>
        <taxon>Trema</taxon>
    </lineage>
</organism>